<organism evidence="2 3">
    <name type="scientific">Niallia taxi</name>
    <dbReference type="NCBI Taxonomy" id="2499688"/>
    <lineage>
        <taxon>Bacteria</taxon>
        <taxon>Bacillati</taxon>
        <taxon>Bacillota</taxon>
        <taxon>Bacilli</taxon>
        <taxon>Bacillales</taxon>
        <taxon>Bacillaceae</taxon>
        <taxon>Niallia</taxon>
    </lineage>
</organism>
<dbReference type="InterPro" id="IPR047801">
    <property type="entry name" value="Peptidase_C45"/>
</dbReference>
<dbReference type="Proteomes" id="UP000288024">
    <property type="component" value="Unassembled WGS sequence"/>
</dbReference>
<keyword evidence="3" id="KW-1185">Reference proteome</keyword>
<dbReference type="SUPFAM" id="SSF56235">
    <property type="entry name" value="N-terminal nucleophile aminohydrolases (Ntn hydrolases)"/>
    <property type="match status" value="1"/>
</dbReference>
<dbReference type="Pfam" id="PF03417">
    <property type="entry name" value="AAT"/>
    <property type="match status" value="1"/>
</dbReference>
<dbReference type="RefSeq" id="WP_127735555.1">
    <property type="nucleotide sequence ID" value="NZ_RZTZ01000001.1"/>
</dbReference>
<dbReference type="Gene3D" id="3.60.60.10">
    <property type="entry name" value="Penicillin V Acylase, Chain A"/>
    <property type="match status" value="1"/>
</dbReference>
<dbReference type="AlphaFoldDB" id="A0A3S2W6X2"/>
<evidence type="ECO:0000313" key="3">
    <source>
        <dbReference type="Proteomes" id="UP000288024"/>
    </source>
</evidence>
<feature type="domain" description="Peptidase C45 hydrolase" evidence="1">
    <location>
        <begin position="102"/>
        <end position="310"/>
    </location>
</feature>
<dbReference type="CDD" id="cd01935">
    <property type="entry name" value="Ntn_CGH_like"/>
    <property type="match status" value="1"/>
</dbReference>
<proteinExistence type="predicted"/>
<dbReference type="InterPro" id="IPR047794">
    <property type="entry name" value="C45_proenzyme-like"/>
</dbReference>
<gene>
    <name evidence="2" type="ORF">EM808_02900</name>
</gene>
<comment type="caution">
    <text evidence="2">The sequence shown here is derived from an EMBL/GenBank/DDBJ whole genome shotgun (WGS) entry which is preliminary data.</text>
</comment>
<name>A0A3S2W6X2_9BACI</name>
<sequence>MTKLQAQIWQLRKNSFEIGQEYGLFLKKNPKILEIYKQVTKPEIDMRNMEAIYLEFAPYLLEELHGLADTLEVSLAEASALFSGYDVPKTKAMGCTTWIHNDVYTRNYDFSPLLYDGIFSLIQSKNNYASAGYNLQLIGRHDGINEKGLAIGFHFVSNDGYTKGVSPWISCRMVLDQCATVEEAVKLLERIPHANCYNFSIGDKLGNKAAVETSPEKVKVRLGQDSLACTNHFITEAMSCNNRANIEGSLKRQRHLDEWSYPNMQQQELFDYFRADSSPLFFTDYDNFFGTLHTFSYSFKDHFIMTCLAGSDKPLLVDFKKWVEGENISETVLMGNMPKA</sequence>
<evidence type="ECO:0000259" key="1">
    <source>
        <dbReference type="Pfam" id="PF03417"/>
    </source>
</evidence>
<dbReference type="PANTHER" id="PTHR34180">
    <property type="entry name" value="PEPTIDASE C45"/>
    <property type="match status" value="1"/>
</dbReference>
<dbReference type="PANTHER" id="PTHR34180:SF1">
    <property type="entry name" value="BETA-ALANYL-DOPAMINE_CARCININE HYDROLASE"/>
    <property type="match status" value="1"/>
</dbReference>
<reference evidence="2 3" key="1">
    <citation type="submission" date="2019-01" db="EMBL/GenBank/DDBJ databases">
        <title>Bacillus sp. M5HDSG1-1, whole genome shotgun sequence.</title>
        <authorList>
            <person name="Tuo L."/>
        </authorList>
    </citation>
    <scope>NUCLEOTIDE SEQUENCE [LARGE SCALE GENOMIC DNA]</scope>
    <source>
        <strain evidence="2 3">M5HDSG1-1</strain>
    </source>
</reference>
<dbReference type="InterPro" id="IPR005079">
    <property type="entry name" value="Peptidase_C45_hydrolase"/>
</dbReference>
<accession>A0A3S2W6X2</accession>
<dbReference type="NCBIfam" id="NF040521">
    <property type="entry name" value="C45_proenzyme"/>
    <property type="match status" value="1"/>
</dbReference>
<dbReference type="InterPro" id="IPR029055">
    <property type="entry name" value="Ntn_hydrolases_N"/>
</dbReference>
<protein>
    <submittedName>
        <fullName evidence="2">Peptidase C45</fullName>
    </submittedName>
</protein>
<evidence type="ECO:0000313" key="2">
    <source>
        <dbReference type="EMBL" id="RVT67443.1"/>
    </source>
</evidence>
<dbReference type="EMBL" id="RZTZ01000001">
    <property type="protein sequence ID" value="RVT67443.1"/>
    <property type="molecule type" value="Genomic_DNA"/>
</dbReference>